<dbReference type="AlphaFoldDB" id="A0A9X2T6I0"/>
<dbReference type="EMBL" id="JANTHZ010000002">
    <property type="protein sequence ID" value="MCS0494978.1"/>
    <property type="molecule type" value="Genomic_DNA"/>
</dbReference>
<gene>
    <name evidence="1" type="ORF">NVS89_07700</name>
</gene>
<organism evidence="1 2">
    <name type="scientific">Ancylobacter mangrovi</name>
    <dbReference type="NCBI Taxonomy" id="2972472"/>
    <lineage>
        <taxon>Bacteria</taxon>
        <taxon>Pseudomonadati</taxon>
        <taxon>Pseudomonadota</taxon>
        <taxon>Alphaproteobacteria</taxon>
        <taxon>Hyphomicrobiales</taxon>
        <taxon>Xanthobacteraceae</taxon>
        <taxon>Ancylobacter</taxon>
    </lineage>
</organism>
<proteinExistence type="predicted"/>
<dbReference type="Proteomes" id="UP001151088">
    <property type="component" value="Unassembled WGS sequence"/>
</dbReference>
<sequence length="115" mass="11643">MADPNPQEDFAKLSADLAVLRADVARLADTLTTFVKAEGEAAAEAVTGRLREGKARAEATAAGLMDEGAAALDEARLRAKAAGGELGAAIERNPLGAVSAALGIGFVLGLLTRGR</sequence>
<evidence type="ECO:0008006" key="3">
    <source>
        <dbReference type="Google" id="ProtNLM"/>
    </source>
</evidence>
<accession>A0A9X2T6I0</accession>
<dbReference type="RefSeq" id="WP_258732017.1">
    <property type="nucleotide sequence ID" value="NZ_JANTHZ010000002.1"/>
</dbReference>
<evidence type="ECO:0000313" key="1">
    <source>
        <dbReference type="EMBL" id="MCS0494978.1"/>
    </source>
</evidence>
<reference evidence="1" key="1">
    <citation type="submission" date="2022-08" db="EMBL/GenBank/DDBJ databases">
        <authorList>
            <person name="Li F."/>
        </authorList>
    </citation>
    <scope>NUCLEOTIDE SEQUENCE</scope>
    <source>
        <strain evidence="1">MQZ15Z-1</strain>
    </source>
</reference>
<name>A0A9X2T6I0_9HYPH</name>
<comment type="caution">
    <text evidence="1">The sequence shown here is derived from an EMBL/GenBank/DDBJ whole genome shotgun (WGS) entry which is preliminary data.</text>
</comment>
<protein>
    <recommendedName>
        <fullName evidence="3">DUF883 domain-containing protein</fullName>
    </recommendedName>
</protein>
<evidence type="ECO:0000313" key="2">
    <source>
        <dbReference type="Proteomes" id="UP001151088"/>
    </source>
</evidence>
<keyword evidence="2" id="KW-1185">Reference proteome</keyword>